<keyword evidence="3" id="KW-1185">Reference proteome</keyword>
<evidence type="ECO:0000313" key="2">
    <source>
        <dbReference type="EMBL" id="GAA2485034.1"/>
    </source>
</evidence>
<feature type="compositionally biased region" description="Pro residues" evidence="1">
    <location>
        <begin position="238"/>
        <end position="249"/>
    </location>
</feature>
<name>A0ABN3LLK4_9ACTN</name>
<evidence type="ECO:0000256" key="1">
    <source>
        <dbReference type="SAM" id="MobiDB-lite"/>
    </source>
</evidence>
<feature type="compositionally biased region" description="Acidic residues" evidence="1">
    <location>
        <begin position="256"/>
        <end position="266"/>
    </location>
</feature>
<dbReference type="Pfam" id="PF03837">
    <property type="entry name" value="RecT"/>
    <property type="match status" value="1"/>
</dbReference>
<sequence length="266" mass="29565">MSNSPISNAIANRDNGPGALIEQYRGDFSTVLPAHIKGDTWVRLAQGVLRRDKNLARIATSNPGSFMSALLECARLGHEPGTSAYYLVPFGNEIQGIEGYVGKIDRIYRAGAVSSVVAEVVHEHDHFAYKPGPGSIPEHEIDWGAERGPLRLVYAYAQMKEGSVSRVIVLTKTEVEKHMRESKGWDKPSSPWQRWQPQMWLKTAVHELEKWVPSSTEYLRERLRAAQDVAAEQARPAAPGPAVPQPVPPADHDEVVEGELMDEEER</sequence>
<dbReference type="RefSeq" id="WP_344382979.1">
    <property type="nucleotide sequence ID" value="NZ_BAAATA010000009.1"/>
</dbReference>
<proteinExistence type="predicted"/>
<evidence type="ECO:0008006" key="4">
    <source>
        <dbReference type="Google" id="ProtNLM"/>
    </source>
</evidence>
<dbReference type="InterPro" id="IPR018330">
    <property type="entry name" value="RecT_fam"/>
</dbReference>
<protein>
    <recommendedName>
        <fullName evidence="4">Recombinase RecT</fullName>
    </recommendedName>
</protein>
<dbReference type="Proteomes" id="UP001501358">
    <property type="component" value="Unassembled WGS sequence"/>
</dbReference>
<reference evidence="2 3" key="1">
    <citation type="journal article" date="2019" name="Int. J. Syst. Evol. Microbiol.">
        <title>The Global Catalogue of Microorganisms (GCM) 10K type strain sequencing project: providing services to taxonomists for standard genome sequencing and annotation.</title>
        <authorList>
            <consortium name="The Broad Institute Genomics Platform"/>
            <consortium name="The Broad Institute Genome Sequencing Center for Infectious Disease"/>
            <person name="Wu L."/>
            <person name="Ma J."/>
        </authorList>
    </citation>
    <scope>NUCLEOTIDE SEQUENCE [LARGE SCALE GENOMIC DNA]</scope>
    <source>
        <strain evidence="2 3">JCM 6307</strain>
    </source>
</reference>
<gene>
    <name evidence="2" type="ORF">GCM10010406_21610</name>
</gene>
<dbReference type="InterPro" id="IPR004590">
    <property type="entry name" value="ssDNA_annealing_RecT"/>
</dbReference>
<dbReference type="NCBIfam" id="TIGR00616">
    <property type="entry name" value="rect"/>
    <property type="match status" value="1"/>
</dbReference>
<feature type="region of interest" description="Disordered" evidence="1">
    <location>
        <begin position="227"/>
        <end position="266"/>
    </location>
</feature>
<dbReference type="EMBL" id="BAAATA010000009">
    <property type="protein sequence ID" value="GAA2485034.1"/>
    <property type="molecule type" value="Genomic_DNA"/>
</dbReference>
<evidence type="ECO:0000313" key="3">
    <source>
        <dbReference type="Proteomes" id="UP001501358"/>
    </source>
</evidence>
<accession>A0ABN3LLK4</accession>
<organism evidence="2 3">
    <name type="scientific">Streptomyces thermolineatus</name>
    <dbReference type="NCBI Taxonomy" id="44033"/>
    <lineage>
        <taxon>Bacteria</taxon>
        <taxon>Bacillati</taxon>
        <taxon>Actinomycetota</taxon>
        <taxon>Actinomycetes</taxon>
        <taxon>Kitasatosporales</taxon>
        <taxon>Streptomycetaceae</taxon>
        <taxon>Streptomyces</taxon>
    </lineage>
</organism>
<comment type="caution">
    <text evidence="2">The sequence shown here is derived from an EMBL/GenBank/DDBJ whole genome shotgun (WGS) entry which is preliminary data.</text>
</comment>